<evidence type="ECO:0000256" key="4">
    <source>
        <dbReference type="RuleBase" id="RU365036"/>
    </source>
</evidence>
<sequence>MALFQAGETLAYAGLSAMYIDREDHFGAHNYAPIPVVLERGQGAFVWDVEGKRYFDFLSAYSAVNQGHCHPKIVDALTQQAGKVALTSRAFYNNILGEYEEYITKLFGYDKVLPMNTGVEGGETACKLARKWGYDVKVCGVVRRGSAAGPPSGDGRAAHCGQRGRLGLWLLRARGF</sequence>
<keyword evidence="4 5" id="KW-0032">Aminotransferase</keyword>
<evidence type="ECO:0000256" key="1">
    <source>
        <dbReference type="ARBA" id="ARBA00001933"/>
    </source>
</evidence>
<organism evidence="5 6">
    <name type="scientific">Monoraphidium neglectum</name>
    <dbReference type="NCBI Taxonomy" id="145388"/>
    <lineage>
        <taxon>Eukaryota</taxon>
        <taxon>Viridiplantae</taxon>
        <taxon>Chlorophyta</taxon>
        <taxon>core chlorophytes</taxon>
        <taxon>Chlorophyceae</taxon>
        <taxon>CS clade</taxon>
        <taxon>Sphaeropleales</taxon>
        <taxon>Selenastraceae</taxon>
        <taxon>Monoraphidium</taxon>
    </lineage>
</organism>
<dbReference type="InterPro" id="IPR050103">
    <property type="entry name" value="Class-III_PLP-dep_AT"/>
</dbReference>
<keyword evidence="3 4" id="KW-0663">Pyridoxal phosphate</keyword>
<dbReference type="GO" id="GO:0005737">
    <property type="term" value="C:cytoplasm"/>
    <property type="evidence" value="ECO:0007669"/>
    <property type="project" value="TreeGrafter"/>
</dbReference>
<dbReference type="EC" id="2.6.1.13" evidence="4"/>
<dbReference type="EMBL" id="KK104087">
    <property type="protein sequence ID" value="KIY94456.1"/>
    <property type="molecule type" value="Genomic_DNA"/>
</dbReference>
<gene>
    <name evidence="5" type="ORF">MNEG_13508</name>
</gene>
<evidence type="ECO:0000313" key="6">
    <source>
        <dbReference type="Proteomes" id="UP000054498"/>
    </source>
</evidence>
<dbReference type="Gene3D" id="3.40.640.10">
    <property type="entry name" value="Type I PLP-dependent aspartate aminotransferase-like (Major domain)"/>
    <property type="match status" value="1"/>
</dbReference>
<dbReference type="GO" id="GO:0019544">
    <property type="term" value="P:L-arginine catabolic process to L-glutamate"/>
    <property type="evidence" value="ECO:0007669"/>
    <property type="project" value="TreeGrafter"/>
</dbReference>
<dbReference type="InterPro" id="IPR015422">
    <property type="entry name" value="PyrdxlP-dep_Trfase_small"/>
</dbReference>
<dbReference type="GeneID" id="25730977"/>
<dbReference type="Proteomes" id="UP000054498">
    <property type="component" value="Unassembled WGS sequence"/>
</dbReference>
<accession>A0A0D2LYC0</accession>
<dbReference type="STRING" id="145388.A0A0D2LYC0"/>
<dbReference type="InterPro" id="IPR005814">
    <property type="entry name" value="Aminotrans_3"/>
</dbReference>
<name>A0A0D2LYC0_9CHLO</name>
<dbReference type="InterPro" id="IPR015424">
    <property type="entry name" value="PyrdxlP-dep_Trfase"/>
</dbReference>
<comment type="similarity">
    <text evidence="2 4">Belongs to the class-III pyridoxal-phosphate-dependent aminotransferase family.</text>
</comment>
<comment type="catalytic activity">
    <reaction evidence="4">
        <text>a 2-oxocarboxylate + L-ornithine = L-glutamate 5-semialdehyde + an L-alpha-amino acid</text>
        <dbReference type="Rhea" id="RHEA:13877"/>
        <dbReference type="ChEBI" id="CHEBI:35179"/>
        <dbReference type="ChEBI" id="CHEBI:46911"/>
        <dbReference type="ChEBI" id="CHEBI:58066"/>
        <dbReference type="ChEBI" id="CHEBI:59869"/>
        <dbReference type="EC" id="2.6.1.13"/>
    </reaction>
</comment>
<protein>
    <recommendedName>
        <fullName evidence="4">Ornithine aminotransferase</fullName>
        <ecNumber evidence="4">2.6.1.13</ecNumber>
    </recommendedName>
</protein>
<dbReference type="OrthoDB" id="10261433at2759"/>
<dbReference type="InterPro" id="IPR015421">
    <property type="entry name" value="PyrdxlP-dep_Trfase_major"/>
</dbReference>
<dbReference type="Gene3D" id="3.90.1150.10">
    <property type="entry name" value="Aspartate Aminotransferase, domain 1"/>
    <property type="match status" value="1"/>
</dbReference>
<dbReference type="RefSeq" id="XP_013893476.1">
    <property type="nucleotide sequence ID" value="XM_014038022.1"/>
</dbReference>
<evidence type="ECO:0000256" key="2">
    <source>
        <dbReference type="ARBA" id="ARBA00008954"/>
    </source>
</evidence>
<dbReference type="GO" id="GO:0010121">
    <property type="term" value="P:L-arginine catabolic process to proline via ornithine"/>
    <property type="evidence" value="ECO:0007669"/>
    <property type="project" value="TreeGrafter"/>
</dbReference>
<evidence type="ECO:0000256" key="3">
    <source>
        <dbReference type="ARBA" id="ARBA00022898"/>
    </source>
</evidence>
<keyword evidence="4 5" id="KW-0808">Transferase</keyword>
<dbReference type="AlphaFoldDB" id="A0A0D2LYC0"/>
<dbReference type="PANTHER" id="PTHR11986">
    <property type="entry name" value="AMINOTRANSFERASE CLASS III"/>
    <property type="match status" value="1"/>
</dbReference>
<evidence type="ECO:0000313" key="5">
    <source>
        <dbReference type="EMBL" id="KIY94456.1"/>
    </source>
</evidence>
<dbReference type="GO" id="GO:0042802">
    <property type="term" value="F:identical protein binding"/>
    <property type="evidence" value="ECO:0007669"/>
    <property type="project" value="TreeGrafter"/>
</dbReference>
<comment type="pathway">
    <text evidence="4">Amino-acid biosynthesis; L-proline biosynthesis; L-glutamate 5-semialdehyde from L-ornithine: step 1/1.</text>
</comment>
<dbReference type="KEGG" id="mng:MNEG_13508"/>
<dbReference type="PANTHER" id="PTHR11986:SF18">
    <property type="entry name" value="ORNITHINE AMINOTRANSFERASE, MITOCHONDRIAL"/>
    <property type="match status" value="1"/>
</dbReference>
<dbReference type="SUPFAM" id="SSF53383">
    <property type="entry name" value="PLP-dependent transferases"/>
    <property type="match status" value="1"/>
</dbReference>
<comment type="cofactor">
    <cofactor evidence="1 4">
        <name>pyridoxal 5'-phosphate</name>
        <dbReference type="ChEBI" id="CHEBI:597326"/>
    </cofactor>
</comment>
<dbReference type="Pfam" id="PF00202">
    <property type="entry name" value="Aminotran_3"/>
    <property type="match status" value="1"/>
</dbReference>
<proteinExistence type="inferred from homology"/>
<keyword evidence="6" id="KW-1185">Reference proteome</keyword>
<dbReference type="GO" id="GO:0004587">
    <property type="term" value="F:ornithine aminotransferase activity"/>
    <property type="evidence" value="ECO:0007669"/>
    <property type="project" value="UniProtKB-EC"/>
</dbReference>
<reference evidence="5 6" key="1">
    <citation type="journal article" date="2013" name="BMC Genomics">
        <title>Reconstruction of the lipid metabolism for the microalga Monoraphidium neglectum from its genome sequence reveals characteristics suitable for biofuel production.</title>
        <authorList>
            <person name="Bogen C."/>
            <person name="Al-Dilaimi A."/>
            <person name="Albersmeier A."/>
            <person name="Wichmann J."/>
            <person name="Grundmann M."/>
            <person name="Rupp O."/>
            <person name="Lauersen K.J."/>
            <person name="Blifernez-Klassen O."/>
            <person name="Kalinowski J."/>
            <person name="Goesmann A."/>
            <person name="Mussgnug J.H."/>
            <person name="Kruse O."/>
        </authorList>
    </citation>
    <scope>NUCLEOTIDE SEQUENCE [LARGE SCALE GENOMIC DNA]</scope>
    <source>
        <strain evidence="5 6">SAG 48.87</strain>
    </source>
</reference>
<dbReference type="GO" id="GO:0030170">
    <property type="term" value="F:pyridoxal phosphate binding"/>
    <property type="evidence" value="ECO:0007669"/>
    <property type="project" value="InterPro"/>
</dbReference>